<gene>
    <name evidence="2" type="ORF">HPLM_LOCUS11997</name>
</gene>
<proteinExistence type="predicted"/>
<keyword evidence="3" id="KW-1185">Reference proteome</keyword>
<protein>
    <submittedName>
        <fullName evidence="4">G protein-coupled receptor</fullName>
    </submittedName>
</protein>
<reference evidence="2 3" key="2">
    <citation type="submission" date="2018-11" db="EMBL/GenBank/DDBJ databases">
        <authorList>
            <consortium name="Pathogen Informatics"/>
        </authorList>
    </citation>
    <scope>NUCLEOTIDE SEQUENCE [LARGE SCALE GENOMIC DNA]</scope>
    <source>
        <strain evidence="2 3">MHpl1</strain>
    </source>
</reference>
<sequence length="168" mass="18666">MDTQATTVVMELGVRLMTMCLPMAHMTKVVDHSAKWKLFIAVVSLPLILATPLYCIFNFQYGLKGTEVPILLSSPDVTYYSSIFYIGLVYRVTALVLCLCGYVYMFDTIRRKGLGQFKIHVSPKAYIQTVGNAPIASPLHVEVIEQWLNLLGNVTIGLSSRTSTQLDG</sequence>
<dbReference type="AlphaFoldDB" id="A0A0N4WLI0"/>
<evidence type="ECO:0000313" key="3">
    <source>
        <dbReference type="Proteomes" id="UP000268014"/>
    </source>
</evidence>
<feature type="transmembrane region" description="Helical" evidence="1">
    <location>
        <begin position="38"/>
        <end position="63"/>
    </location>
</feature>
<keyword evidence="1" id="KW-0472">Membrane</keyword>
<reference evidence="4" key="1">
    <citation type="submission" date="2017-02" db="UniProtKB">
        <authorList>
            <consortium name="WormBaseParasite"/>
        </authorList>
    </citation>
    <scope>IDENTIFICATION</scope>
</reference>
<keyword evidence="1" id="KW-0812">Transmembrane</keyword>
<evidence type="ECO:0000313" key="2">
    <source>
        <dbReference type="EMBL" id="VDO44419.1"/>
    </source>
</evidence>
<keyword evidence="1" id="KW-1133">Transmembrane helix</keyword>
<feature type="transmembrane region" description="Helical" evidence="1">
    <location>
        <begin position="83"/>
        <end position="104"/>
    </location>
</feature>
<name>A0A0N4WLI0_HAEPC</name>
<dbReference type="EMBL" id="UZAF01017728">
    <property type="protein sequence ID" value="VDO44419.1"/>
    <property type="molecule type" value="Genomic_DNA"/>
</dbReference>
<dbReference type="Proteomes" id="UP000268014">
    <property type="component" value="Unassembled WGS sequence"/>
</dbReference>
<evidence type="ECO:0000256" key="1">
    <source>
        <dbReference type="SAM" id="Phobius"/>
    </source>
</evidence>
<accession>A0A0N4WLI0</accession>
<dbReference type="Pfam" id="PF10323">
    <property type="entry name" value="7TM_GPCR_Srv"/>
    <property type="match status" value="1"/>
</dbReference>
<dbReference type="InterPro" id="IPR019426">
    <property type="entry name" value="7TM_GPCR_serpentine_rcpt_Srv"/>
</dbReference>
<organism evidence="4">
    <name type="scientific">Haemonchus placei</name>
    <name type="common">Barber's pole worm</name>
    <dbReference type="NCBI Taxonomy" id="6290"/>
    <lineage>
        <taxon>Eukaryota</taxon>
        <taxon>Metazoa</taxon>
        <taxon>Ecdysozoa</taxon>
        <taxon>Nematoda</taxon>
        <taxon>Chromadorea</taxon>
        <taxon>Rhabditida</taxon>
        <taxon>Rhabditina</taxon>
        <taxon>Rhabditomorpha</taxon>
        <taxon>Strongyloidea</taxon>
        <taxon>Trichostrongylidae</taxon>
        <taxon>Haemonchus</taxon>
    </lineage>
</organism>
<dbReference type="WBParaSite" id="HPLM_0001200501-mRNA-1">
    <property type="protein sequence ID" value="HPLM_0001200501-mRNA-1"/>
    <property type="gene ID" value="HPLM_0001200501"/>
</dbReference>
<evidence type="ECO:0000313" key="4">
    <source>
        <dbReference type="WBParaSite" id="HPLM_0001200501-mRNA-1"/>
    </source>
</evidence>